<keyword evidence="2" id="KW-1185">Reference proteome</keyword>
<reference evidence="1 2" key="1">
    <citation type="journal article" date="2020" name="Nature">
        <title>Six reference-quality genomes reveal evolution of bat adaptations.</title>
        <authorList>
            <person name="Jebb D."/>
            <person name="Huang Z."/>
            <person name="Pippel M."/>
            <person name="Hughes G.M."/>
            <person name="Lavrichenko K."/>
            <person name="Devanna P."/>
            <person name="Winkler S."/>
            <person name="Jermiin L.S."/>
            <person name="Skirmuntt E.C."/>
            <person name="Katzourakis A."/>
            <person name="Burkitt-Gray L."/>
            <person name="Ray D.A."/>
            <person name="Sullivan K.A.M."/>
            <person name="Roscito J.G."/>
            <person name="Kirilenko B.M."/>
            <person name="Davalos L.M."/>
            <person name="Corthals A.P."/>
            <person name="Power M.L."/>
            <person name="Jones G."/>
            <person name="Ransome R.D."/>
            <person name="Dechmann D.K.N."/>
            <person name="Locatelli A.G."/>
            <person name="Puechmaille S.J."/>
            <person name="Fedrigo O."/>
            <person name="Jarvis E.D."/>
            <person name="Hiller M."/>
            <person name="Vernes S.C."/>
            <person name="Myers E.W."/>
            <person name="Teeling E.C."/>
        </authorList>
    </citation>
    <scope>NUCLEOTIDE SEQUENCE [LARGE SCALE GENOMIC DNA]</scope>
    <source>
        <strain evidence="1">MPipKuh1</strain>
        <tissue evidence="1">Flight muscle</tissue>
    </source>
</reference>
<dbReference type="EMBL" id="JACAGB010000046">
    <property type="protein sequence ID" value="KAF6283979.1"/>
    <property type="molecule type" value="Genomic_DNA"/>
</dbReference>
<dbReference type="Proteomes" id="UP000558488">
    <property type="component" value="Unassembled WGS sequence"/>
</dbReference>
<evidence type="ECO:0000313" key="1">
    <source>
        <dbReference type="EMBL" id="KAF6283979.1"/>
    </source>
</evidence>
<name>A0A7J7S6J9_PIPKU</name>
<organism evidence="1 2">
    <name type="scientific">Pipistrellus kuhlii</name>
    <name type="common">Kuhl's pipistrelle</name>
    <dbReference type="NCBI Taxonomy" id="59472"/>
    <lineage>
        <taxon>Eukaryota</taxon>
        <taxon>Metazoa</taxon>
        <taxon>Chordata</taxon>
        <taxon>Craniata</taxon>
        <taxon>Vertebrata</taxon>
        <taxon>Euteleostomi</taxon>
        <taxon>Mammalia</taxon>
        <taxon>Eutheria</taxon>
        <taxon>Laurasiatheria</taxon>
        <taxon>Chiroptera</taxon>
        <taxon>Yangochiroptera</taxon>
        <taxon>Vespertilionidae</taxon>
        <taxon>Pipistrellus</taxon>
    </lineage>
</organism>
<sequence length="195" mass="23523">MLEHRQNLFKFKKIEISSIFSNHSGKKLKVNYNKNNPKKSNICRINSMLLNKDWVTREFKEEKKKKKKNIMAINDNENKTIQNLWDTAKAVLRRKFIALQAYCKKQGKIVINYLTLQLKELEIEQQEKPSVSRRKLIKIRAEINDIKTKETIQKIKKQINKNTKRWFFERINNTARLTKKQRERTKTKSEMKEEK</sequence>
<accession>A0A7J7S6J9</accession>
<evidence type="ECO:0000313" key="2">
    <source>
        <dbReference type="Proteomes" id="UP000558488"/>
    </source>
</evidence>
<dbReference type="PANTHER" id="PTHR19446">
    <property type="entry name" value="REVERSE TRANSCRIPTASES"/>
    <property type="match status" value="1"/>
</dbReference>
<gene>
    <name evidence="1" type="ORF">mPipKuh1_010023</name>
</gene>
<proteinExistence type="predicted"/>
<comment type="caution">
    <text evidence="1">The sequence shown here is derived from an EMBL/GenBank/DDBJ whole genome shotgun (WGS) entry which is preliminary data.</text>
</comment>
<protein>
    <submittedName>
        <fullName evidence="1">Uncharacterized protein</fullName>
    </submittedName>
</protein>
<dbReference type="AlphaFoldDB" id="A0A7J7S6J9"/>